<feature type="region of interest" description="Disordered" evidence="1">
    <location>
        <begin position="1"/>
        <end position="28"/>
    </location>
</feature>
<accession>A0A8T1X6X9</accession>
<feature type="compositionally biased region" description="Basic residues" evidence="1">
    <location>
        <begin position="139"/>
        <end position="149"/>
    </location>
</feature>
<dbReference type="Proteomes" id="UP000693981">
    <property type="component" value="Unassembled WGS sequence"/>
</dbReference>
<name>A0A8T1X6X9_9STRA</name>
<keyword evidence="3" id="KW-1185">Reference proteome</keyword>
<dbReference type="AlphaFoldDB" id="A0A8T1X6X9"/>
<feature type="region of interest" description="Disordered" evidence="1">
    <location>
        <begin position="94"/>
        <end position="175"/>
    </location>
</feature>
<evidence type="ECO:0000313" key="2">
    <source>
        <dbReference type="EMBL" id="KAG7401546.1"/>
    </source>
</evidence>
<reference evidence="2" key="1">
    <citation type="submission" date="2021-02" db="EMBL/GenBank/DDBJ databases">
        <authorList>
            <person name="Palmer J.M."/>
        </authorList>
    </citation>
    <scope>NUCLEOTIDE SEQUENCE</scope>
    <source>
        <strain evidence="2">SCRP23</strain>
    </source>
</reference>
<sequence length="252" mass="28838">MGDRGVRTSLYPMSARKSAPSSAGGVNSRRLAAARASRLREERHLAQQLEEKAKKEVNMCGNPFCGQILANRYAKFCEERVMCQRYRALKIQCQANQQAEDEEDERPLSLLRRKKKKKKDKVEIKQKEKEGTAEPFAIPRRKLSTKKRHQVEEHSGSVTDGEETNSTGLRRKNLLKKKKLVERLEELDEQQEVKKDKKKYKRAREALSATLGSSMAKGIKSVILVYDEGHGRQTVTQKGNQEWKLGDRKGDD</sequence>
<dbReference type="EMBL" id="JAGDFL010000011">
    <property type="protein sequence ID" value="KAG7401546.1"/>
    <property type="molecule type" value="Genomic_DNA"/>
</dbReference>
<proteinExistence type="predicted"/>
<protein>
    <submittedName>
        <fullName evidence="2">Uncharacterized protein</fullName>
    </submittedName>
</protein>
<comment type="caution">
    <text evidence="2">The sequence shown here is derived from an EMBL/GenBank/DDBJ whole genome shotgun (WGS) entry which is preliminary data.</text>
</comment>
<evidence type="ECO:0000313" key="3">
    <source>
        <dbReference type="Proteomes" id="UP000693981"/>
    </source>
</evidence>
<evidence type="ECO:0000256" key="1">
    <source>
        <dbReference type="SAM" id="MobiDB-lite"/>
    </source>
</evidence>
<dbReference type="OrthoDB" id="129883at2759"/>
<organism evidence="2 3">
    <name type="scientific">Phytophthora boehmeriae</name>
    <dbReference type="NCBI Taxonomy" id="109152"/>
    <lineage>
        <taxon>Eukaryota</taxon>
        <taxon>Sar</taxon>
        <taxon>Stramenopiles</taxon>
        <taxon>Oomycota</taxon>
        <taxon>Peronosporomycetes</taxon>
        <taxon>Peronosporales</taxon>
        <taxon>Peronosporaceae</taxon>
        <taxon>Phytophthora</taxon>
    </lineage>
</organism>
<gene>
    <name evidence="2" type="ORF">PHYBOEH_000604</name>
</gene>
<feature type="compositionally biased region" description="Basic and acidic residues" evidence="1">
    <location>
        <begin position="120"/>
        <end position="132"/>
    </location>
</feature>